<dbReference type="EnsemblBacteria" id="ABF41178">
    <property type="protein sequence ID" value="ABF41178"/>
    <property type="gene ID" value="Acid345_2177"/>
</dbReference>
<dbReference type="EMBL" id="CP000360">
    <property type="protein sequence ID" value="ABF41178.1"/>
    <property type="molecule type" value="Genomic_DNA"/>
</dbReference>
<keyword evidence="2" id="KW-1185">Reference proteome</keyword>
<dbReference type="HOGENOM" id="CLU_1073250_0_0_0"/>
<evidence type="ECO:0008006" key="3">
    <source>
        <dbReference type="Google" id="ProtNLM"/>
    </source>
</evidence>
<dbReference type="eggNOG" id="ENOG5031TFA">
    <property type="taxonomic scope" value="Bacteria"/>
</dbReference>
<organism evidence="1 2">
    <name type="scientific">Koribacter versatilis (strain Ellin345)</name>
    <dbReference type="NCBI Taxonomy" id="204669"/>
    <lineage>
        <taxon>Bacteria</taxon>
        <taxon>Pseudomonadati</taxon>
        <taxon>Acidobacteriota</taxon>
        <taxon>Terriglobia</taxon>
        <taxon>Terriglobales</taxon>
        <taxon>Candidatus Korobacteraceae</taxon>
        <taxon>Candidatus Korobacter</taxon>
    </lineage>
</organism>
<name>Q1IPM2_KORVE</name>
<protein>
    <recommendedName>
        <fullName evidence="3">START domain-containing protein</fullName>
    </recommendedName>
</protein>
<accession>Q1IPM2</accession>
<dbReference type="KEGG" id="aba:Acid345_2177"/>
<evidence type="ECO:0000313" key="2">
    <source>
        <dbReference type="Proteomes" id="UP000002432"/>
    </source>
</evidence>
<gene>
    <name evidence="1" type="ordered locus">Acid345_2177</name>
</gene>
<evidence type="ECO:0000313" key="1">
    <source>
        <dbReference type="EMBL" id="ABF41178.1"/>
    </source>
</evidence>
<dbReference type="Proteomes" id="UP000002432">
    <property type="component" value="Chromosome"/>
</dbReference>
<proteinExistence type="predicted"/>
<dbReference type="AlphaFoldDB" id="Q1IPM2"/>
<sequence length="251" mass="28388">MSQTVEPIRLNAETLQAFTTYVADAEASMRATTDPFLWADADLKRSSEVAKGKVLAQFWSGTKPIHVPQGLIHDWVGAAYIPRVKVSQVLRVVQDYDNHKQIYKPDVMESKLVTHAGDDFKIFLRLLKKKVISVVLDTEHAVHYSQISATRWTCWSHTTSISEVQNADAKDQKILQPDTGHGFLWRLNSYWRFEEKQEDVSIECRAISLSRDVPKALAWIIDPIVGKVPKESLINTLNATRKALHLAESPA</sequence>
<reference evidence="1 2" key="1">
    <citation type="journal article" date="2009" name="Appl. Environ. Microbiol.">
        <title>Three genomes from the phylum Acidobacteria provide insight into the lifestyles of these microorganisms in soils.</title>
        <authorList>
            <person name="Ward N.L."/>
            <person name="Challacombe J.F."/>
            <person name="Janssen P.H."/>
            <person name="Henrissat B."/>
            <person name="Coutinho P.M."/>
            <person name="Wu M."/>
            <person name="Xie G."/>
            <person name="Haft D.H."/>
            <person name="Sait M."/>
            <person name="Badger J."/>
            <person name="Barabote R.D."/>
            <person name="Bradley B."/>
            <person name="Brettin T.S."/>
            <person name="Brinkac L.M."/>
            <person name="Bruce D."/>
            <person name="Creasy T."/>
            <person name="Daugherty S.C."/>
            <person name="Davidsen T.M."/>
            <person name="DeBoy R.T."/>
            <person name="Detter J.C."/>
            <person name="Dodson R.J."/>
            <person name="Durkin A.S."/>
            <person name="Ganapathy A."/>
            <person name="Gwinn-Giglio M."/>
            <person name="Han C.S."/>
            <person name="Khouri H."/>
            <person name="Kiss H."/>
            <person name="Kothari S.P."/>
            <person name="Madupu R."/>
            <person name="Nelson K.E."/>
            <person name="Nelson W.C."/>
            <person name="Paulsen I."/>
            <person name="Penn K."/>
            <person name="Ren Q."/>
            <person name="Rosovitz M.J."/>
            <person name="Selengut J.D."/>
            <person name="Shrivastava S."/>
            <person name="Sullivan S.A."/>
            <person name="Tapia R."/>
            <person name="Thompson L.S."/>
            <person name="Watkins K.L."/>
            <person name="Yang Q."/>
            <person name="Yu C."/>
            <person name="Zafar N."/>
            <person name="Zhou L."/>
            <person name="Kuske C.R."/>
        </authorList>
    </citation>
    <scope>NUCLEOTIDE SEQUENCE [LARGE SCALE GENOMIC DNA]</scope>
    <source>
        <strain evidence="1 2">Ellin345</strain>
    </source>
</reference>